<feature type="compositionally biased region" description="Low complexity" evidence="1">
    <location>
        <begin position="20"/>
        <end position="29"/>
    </location>
</feature>
<feature type="compositionally biased region" description="Polar residues" evidence="1">
    <location>
        <begin position="1"/>
        <end position="17"/>
    </location>
</feature>
<feature type="compositionally biased region" description="Basic residues" evidence="1">
    <location>
        <begin position="41"/>
        <end position="51"/>
    </location>
</feature>
<evidence type="ECO:0000313" key="3">
    <source>
        <dbReference type="Proteomes" id="UP001194580"/>
    </source>
</evidence>
<evidence type="ECO:0000313" key="2">
    <source>
        <dbReference type="EMBL" id="KAG0281759.1"/>
    </source>
</evidence>
<feature type="region of interest" description="Disordered" evidence="1">
    <location>
        <begin position="1"/>
        <end position="52"/>
    </location>
</feature>
<dbReference type="AlphaFoldDB" id="A0AAD4DM30"/>
<reference evidence="2" key="1">
    <citation type="journal article" date="2020" name="Fungal Divers.">
        <title>Resolving the Mortierellaceae phylogeny through synthesis of multi-gene phylogenetics and phylogenomics.</title>
        <authorList>
            <person name="Vandepol N."/>
            <person name="Liber J."/>
            <person name="Desiro A."/>
            <person name="Na H."/>
            <person name="Kennedy M."/>
            <person name="Barry K."/>
            <person name="Grigoriev I.V."/>
            <person name="Miller A.N."/>
            <person name="O'Donnell K."/>
            <person name="Stajich J.E."/>
            <person name="Bonito G."/>
        </authorList>
    </citation>
    <scope>NUCLEOTIDE SEQUENCE</scope>
    <source>
        <strain evidence="2">NRRL 28262</strain>
    </source>
</reference>
<dbReference type="Proteomes" id="UP001194580">
    <property type="component" value="Unassembled WGS sequence"/>
</dbReference>
<name>A0AAD4DM30_9FUNG</name>
<keyword evidence="3" id="KW-1185">Reference proteome</keyword>
<evidence type="ECO:0000256" key="1">
    <source>
        <dbReference type="SAM" id="MobiDB-lite"/>
    </source>
</evidence>
<proteinExistence type="predicted"/>
<gene>
    <name evidence="2" type="ORF">BGZ95_011077</name>
</gene>
<comment type="caution">
    <text evidence="2">The sequence shown here is derived from an EMBL/GenBank/DDBJ whole genome shotgun (WGS) entry which is preliminary data.</text>
</comment>
<sequence>MMEQTCQHSNVTITIDHNTSRPSISSGPGSESGSGSGLGTRQRKSGLHGRARIWGPNKTVRMILLTTALMGR</sequence>
<organism evidence="2 3">
    <name type="scientific">Linnemannia exigua</name>
    <dbReference type="NCBI Taxonomy" id="604196"/>
    <lineage>
        <taxon>Eukaryota</taxon>
        <taxon>Fungi</taxon>
        <taxon>Fungi incertae sedis</taxon>
        <taxon>Mucoromycota</taxon>
        <taxon>Mortierellomycotina</taxon>
        <taxon>Mortierellomycetes</taxon>
        <taxon>Mortierellales</taxon>
        <taxon>Mortierellaceae</taxon>
        <taxon>Linnemannia</taxon>
    </lineage>
</organism>
<protein>
    <submittedName>
        <fullName evidence="2">Uncharacterized protein</fullName>
    </submittedName>
</protein>
<accession>A0AAD4DM30</accession>
<dbReference type="EMBL" id="JAAAIL010000008">
    <property type="protein sequence ID" value="KAG0281759.1"/>
    <property type="molecule type" value="Genomic_DNA"/>
</dbReference>